<evidence type="ECO:0000259" key="3">
    <source>
        <dbReference type="PROSITE" id="PS51089"/>
    </source>
</evidence>
<dbReference type="GO" id="GO:0007010">
    <property type="term" value="P:cytoskeleton organization"/>
    <property type="evidence" value="ECO:0007669"/>
    <property type="project" value="InterPro"/>
</dbReference>
<accession>A0A9W7BX24</accession>
<dbReference type="Gene3D" id="1.10.950.10">
    <property type="entry name" value="Villin headpiece domain"/>
    <property type="match status" value="1"/>
</dbReference>
<dbReference type="InterPro" id="IPR036886">
    <property type="entry name" value="Villin_headpiece_dom_sf"/>
</dbReference>
<feature type="region of interest" description="Disordered" evidence="2">
    <location>
        <begin position="375"/>
        <end position="397"/>
    </location>
</feature>
<dbReference type="SUPFAM" id="SSF47050">
    <property type="entry name" value="VHP, Villin headpiece domain"/>
    <property type="match status" value="1"/>
</dbReference>
<evidence type="ECO:0000256" key="2">
    <source>
        <dbReference type="SAM" id="MobiDB-lite"/>
    </source>
</evidence>
<dbReference type="InterPro" id="IPR003128">
    <property type="entry name" value="Villin_headpiece"/>
</dbReference>
<sequence length="557" mass="62873">MAFSLNALVVVKAIVQTAPKVSIDSKSPVEYAKDRRAPELIIAMLELLTIDEMTACKDTEADIRAAVDKKKATMGENKSAMEDIVDYAAREKATVLQTKMFSELEVSDVASARATFDELQPFCGEQAERLGGLIAVVMNKYKTTDPRRYEPFEQVKDIDVKEQKHPPSALSVEEQVKFQLAKASWYEEEFQAAMNEIAAIFNSAKSCEEICNHYDIDNSDGKWSKELRAEVFHLDQNTDEVVKAKFGPPKGYPRALDKTKDGIRKKKKTGATFKGLRDLNRVTFEFEDPLLMALCFEVLNNKYKIHGLKNKYLQATFKEPPNLHMNMEIKDGWLVEVQMLFRDILLIKKELHKFYDVNRADGPFVVAGKLFKSAPPADNEHEDEESGTTVKSGQTSESKINSLMKIVKAKGQEIEAKDQEIKTIVDAKDQEIKTIVETKDQEIEAKDQEIEAKDQEIERLKHLLANSKEGAPSPVPPPRPSLKILKRMSSKLLASSQTSSFTLQQLQASTQSGVEPASKEKYLSDSEFLKVFQMDKESFAALPEWKKESAKKARNLF</sequence>
<keyword evidence="1" id="KW-0175">Coiled coil</keyword>
<dbReference type="SMART" id="SM00153">
    <property type="entry name" value="VHP"/>
    <property type="match status" value="1"/>
</dbReference>
<proteinExistence type="predicted"/>
<feature type="compositionally biased region" description="Polar residues" evidence="2">
    <location>
        <begin position="387"/>
        <end position="397"/>
    </location>
</feature>
<gene>
    <name evidence="4" type="ORF">TL16_g13107</name>
</gene>
<evidence type="ECO:0000256" key="1">
    <source>
        <dbReference type="SAM" id="Coils"/>
    </source>
</evidence>
<feature type="domain" description="HP" evidence="3">
    <location>
        <begin position="495"/>
        <end position="557"/>
    </location>
</feature>
<dbReference type="PROSITE" id="PS51089">
    <property type="entry name" value="HP"/>
    <property type="match status" value="1"/>
</dbReference>
<dbReference type="AlphaFoldDB" id="A0A9W7BX24"/>
<reference evidence="5" key="1">
    <citation type="journal article" date="2023" name="Commun. Biol.">
        <title>Genome analysis of Parmales, the sister group of diatoms, reveals the evolutionary specialization of diatoms from phago-mixotrophs to photoautotrophs.</title>
        <authorList>
            <person name="Ban H."/>
            <person name="Sato S."/>
            <person name="Yoshikawa S."/>
            <person name="Yamada K."/>
            <person name="Nakamura Y."/>
            <person name="Ichinomiya M."/>
            <person name="Sato N."/>
            <person name="Blanc-Mathieu R."/>
            <person name="Endo H."/>
            <person name="Kuwata A."/>
            <person name="Ogata H."/>
        </authorList>
    </citation>
    <scope>NUCLEOTIDE SEQUENCE [LARGE SCALE GENOMIC DNA]</scope>
</reference>
<dbReference type="EMBL" id="BLQM01000594">
    <property type="protein sequence ID" value="GMH95229.1"/>
    <property type="molecule type" value="Genomic_DNA"/>
</dbReference>
<organism evidence="4 5">
    <name type="scientific">Triparma laevis f. inornata</name>
    <dbReference type="NCBI Taxonomy" id="1714386"/>
    <lineage>
        <taxon>Eukaryota</taxon>
        <taxon>Sar</taxon>
        <taxon>Stramenopiles</taxon>
        <taxon>Ochrophyta</taxon>
        <taxon>Bolidophyceae</taxon>
        <taxon>Parmales</taxon>
        <taxon>Triparmaceae</taxon>
        <taxon>Triparma</taxon>
    </lineage>
</organism>
<dbReference type="Proteomes" id="UP001162640">
    <property type="component" value="Unassembled WGS sequence"/>
</dbReference>
<feature type="coiled-coil region" evidence="1">
    <location>
        <begin position="436"/>
        <end position="470"/>
    </location>
</feature>
<dbReference type="Pfam" id="PF02209">
    <property type="entry name" value="VHP"/>
    <property type="match status" value="1"/>
</dbReference>
<dbReference type="GO" id="GO:0003779">
    <property type="term" value="F:actin binding"/>
    <property type="evidence" value="ECO:0007669"/>
    <property type="project" value="InterPro"/>
</dbReference>
<protein>
    <recommendedName>
        <fullName evidence="3">HP domain-containing protein</fullName>
    </recommendedName>
</protein>
<evidence type="ECO:0000313" key="4">
    <source>
        <dbReference type="EMBL" id="GMH95229.1"/>
    </source>
</evidence>
<evidence type="ECO:0000313" key="5">
    <source>
        <dbReference type="Proteomes" id="UP001162640"/>
    </source>
</evidence>
<comment type="caution">
    <text evidence="4">The sequence shown here is derived from an EMBL/GenBank/DDBJ whole genome shotgun (WGS) entry which is preliminary data.</text>
</comment>
<name>A0A9W7BX24_9STRA</name>